<evidence type="ECO:0000313" key="2">
    <source>
        <dbReference type="EMBL" id="VZH86277.1"/>
    </source>
</evidence>
<dbReference type="AlphaFoldDB" id="A0A6I8MDX7"/>
<evidence type="ECO:0000313" key="3">
    <source>
        <dbReference type="Proteomes" id="UP000423525"/>
    </source>
</evidence>
<dbReference type="EMBL" id="LR738855">
    <property type="protein sequence ID" value="VZH86277.1"/>
    <property type="molecule type" value="Genomic_DNA"/>
</dbReference>
<evidence type="ECO:0000313" key="4">
    <source>
        <dbReference type="Proteomes" id="UP001265983"/>
    </source>
</evidence>
<dbReference type="GO" id="GO:0005524">
    <property type="term" value="F:ATP binding"/>
    <property type="evidence" value="ECO:0007669"/>
    <property type="project" value="UniProtKB-KW"/>
</dbReference>
<protein>
    <submittedName>
        <fullName evidence="2">ABC transporter ATP-binding protein</fullName>
    </submittedName>
</protein>
<accession>A0A6I8MDX7</accession>
<reference evidence="1 4" key="2">
    <citation type="submission" date="2023-03" db="EMBL/GenBank/DDBJ databases">
        <title>Whole genome sequence of the first Corynebacterium rouxii strains isolated in Brazil: a recent member of Corynebacterium diphtheriae complex.</title>
        <authorList>
            <person name="Vieira V."/>
            <person name="Ramos J.N."/>
            <person name="Araujo M.R.B."/>
            <person name="Baio P.V."/>
            <person name="Sant'Anna L.O."/>
            <person name="Veras J.F.C."/>
            <person name="Vieira E.M.D."/>
            <person name="Sousa M.A.B."/>
            <person name="Camargo C.H."/>
            <person name="Sacchi C.T."/>
            <person name="Campos K.R."/>
            <person name="Santos M.B.N."/>
            <person name="Bokermann S."/>
            <person name="Alvim L.B."/>
            <person name="Santos L.S."/>
            <person name="Mattos-Guaraldi A.L."/>
        </authorList>
    </citation>
    <scope>NUCLEOTIDE SEQUENCE [LARGE SCALE GENOMIC DNA]</scope>
    <source>
        <strain evidence="1 4">70862</strain>
    </source>
</reference>
<dbReference type="RefSeq" id="WP_155874308.1">
    <property type="nucleotide sequence ID" value="NZ_CP168248.1"/>
</dbReference>
<organism evidence="2 3">
    <name type="scientific">Corynebacterium rouxii</name>
    <dbReference type="NCBI Taxonomy" id="2719119"/>
    <lineage>
        <taxon>Bacteria</taxon>
        <taxon>Bacillati</taxon>
        <taxon>Actinomycetota</taxon>
        <taxon>Actinomycetes</taxon>
        <taxon>Mycobacteriales</taxon>
        <taxon>Corynebacteriaceae</taxon>
        <taxon>Corynebacterium</taxon>
    </lineage>
</organism>
<keyword evidence="4" id="KW-1185">Reference proteome</keyword>
<keyword evidence="2" id="KW-0067">ATP-binding</keyword>
<dbReference type="Proteomes" id="UP000423525">
    <property type="component" value="Chromosome"/>
</dbReference>
<sequence length="112" mass="12038">MINLTITNATITAGSTTLLAHASLHVAAGLDPLRLPARRLRELRKRCAYVDQDPGAALPPRYSVRSIMRSRAPLSDAQMLSLLADFGLDGVAGILDRWQNVGDSVRVGITST</sequence>
<proteinExistence type="predicted"/>
<name>A0A6I8MDX7_9CORY</name>
<dbReference type="EMBL" id="JARUHM010000015">
    <property type="protein sequence ID" value="MDT9411908.1"/>
    <property type="molecule type" value="Genomic_DNA"/>
</dbReference>
<dbReference type="Proteomes" id="UP001265983">
    <property type="component" value="Unassembled WGS sequence"/>
</dbReference>
<dbReference type="KEGG" id="crf:FRC0190_02198"/>
<evidence type="ECO:0000313" key="1">
    <source>
        <dbReference type="EMBL" id="MDT9411908.1"/>
    </source>
</evidence>
<keyword evidence="2" id="KW-0547">Nucleotide-binding</keyword>
<reference evidence="2 3" key="1">
    <citation type="submission" date="2019-11" db="EMBL/GenBank/DDBJ databases">
        <authorList>
            <person name="Brisse S."/>
        </authorList>
    </citation>
    <scope>NUCLEOTIDE SEQUENCE [LARGE SCALE GENOMIC DNA]</scope>
    <source>
        <strain evidence="2">FRC0190</strain>
    </source>
</reference>
<gene>
    <name evidence="2" type="ORF">FRC0190_02198</name>
    <name evidence="1" type="ORF">P8T80_11110</name>
</gene>